<dbReference type="InterPro" id="IPR056924">
    <property type="entry name" value="SH3_Tf2-1"/>
</dbReference>
<dbReference type="OrthoDB" id="3227343at2759"/>
<feature type="domain" description="Tf2-1-like SH3-like" evidence="1">
    <location>
        <begin position="120"/>
        <end position="181"/>
    </location>
</feature>
<dbReference type="SUPFAM" id="SSF54160">
    <property type="entry name" value="Chromo domain-like"/>
    <property type="match status" value="1"/>
</dbReference>
<reference evidence="2" key="1">
    <citation type="submission" date="2021-03" db="EMBL/GenBank/DDBJ databases">
        <title>Draft genome sequence of rust myrtle Austropuccinia psidii MF-1, a brazilian biotype.</title>
        <authorList>
            <person name="Quecine M.C."/>
            <person name="Pachon D.M.R."/>
            <person name="Bonatelli M.L."/>
            <person name="Correr F.H."/>
            <person name="Franceschini L.M."/>
            <person name="Leite T.F."/>
            <person name="Margarido G.R.A."/>
            <person name="Almeida C.A."/>
            <person name="Ferrarezi J.A."/>
            <person name="Labate C.A."/>
        </authorList>
    </citation>
    <scope>NUCLEOTIDE SEQUENCE</scope>
    <source>
        <strain evidence="2">MF-1</strain>
    </source>
</reference>
<dbReference type="Pfam" id="PF24626">
    <property type="entry name" value="SH3_Tf2-1"/>
    <property type="match status" value="1"/>
</dbReference>
<keyword evidence="3" id="KW-1185">Reference proteome</keyword>
<accession>A0A9Q3ICY9</accession>
<comment type="caution">
    <text evidence="2">The sequence shown here is derived from an EMBL/GenBank/DDBJ whole genome shotgun (WGS) entry which is preliminary data.</text>
</comment>
<name>A0A9Q3ICY9_9BASI</name>
<organism evidence="2 3">
    <name type="scientific">Austropuccinia psidii MF-1</name>
    <dbReference type="NCBI Taxonomy" id="1389203"/>
    <lineage>
        <taxon>Eukaryota</taxon>
        <taxon>Fungi</taxon>
        <taxon>Dikarya</taxon>
        <taxon>Basidiomycota</taxon>
        <taxon>Pucciniomycotina</taxon>
        <taxon>Pucciniomycetes</taxon>
        <taxon>Pucciniales</taxon>
        <taxon>Sphaerophragmiaceae</taxon>
        <taxon>Austropuccinia</taxon>
    </lineage>
</organism>
<gene>
    <name evidence="2" type="ORF">O181_073919</name>
</gene>
<dbReference type="Proteomes" id="UP000765509">
    <property type="component" value="Unassembled WGS sequence"/>
</dbReference>
<dbReference type="EMBL" id="AVOT02039202">
    <property type="protein sequence ID" value="MBW0534204.1"/>
    <property type="molecule type" value="Genomic_DNA"/>
</dbReference>
<proteinExistence type="predicted"/>
<evidence type="ECO:0000313" key="3">
    <source>
        <dbReference type="Proteomes" id="UP000765509"/>
    </source>
</evidence>
<sequence>MIQKMEDIIRRFCAYGMEYKEHEGYTHYWLTLLPEVQLDYNASQHSTTGKTPSLVEKGWSPLLPVYHLKKNLLNIHPTDKDFHEMWKIACDTASKLISEAKEYKFQRYDTAHMEPDFREGDQVLVSTFNFNNLKGQKKIKYSFVGPLNIIKFIGENAVEVRLTEKFSGKHPLFPVSLVKPYFQTGKDKLPSRNKTYTPEEIVEVEDSPVHVKKIIKPRKIRPVGKFQRQYLVRFKNQTVDKDKWLAEDAIPDGNLPLKGFRASRRAENSHQ</sequence>
<dbReference type="AlphaFoldDB" id="A0A9Q3ICY9"/>
<protein>
    <recommendedName>
        <fullName evidence="1">Tf2-1-like SH3-like domain-containing protein</fullName>
    </recommendedName>
</protein>
<evidence type="ECO:0000313" key="2">
    <source>
        <dbReference type="EMBL" id="MBW0534204.1"/>
    </source>
</evidence>
<dbReference type="InterPro" id="IPR016197">
    <property type="entry name" value="Chromo-like_dom_sf"/>
</dbReference>
<evidence type="ECO:0000259" key="1">
    <source>
        <dbReference type="Pfam" id="PF24626"/>
    </source>
</evidence>